<keyword evidence="1" id="KW-0732">Signal</keyword>
<accession>A0A8H6IQQ2</accession>
<evidence type="ECO:0000313" key="2">
    <source>
        <dbReference type="EMBL" id="KAF6790690.1"/>
    </source>
</evidence>
<comment type="caution">
    <text evidence="2">The sequence shown here is derived from an EMBL/GenBank/DDBJ whole genome shotgun (WGS) entry which is preliminary data.</text>
</comment>
<name>A0A8H6IQQ2_9PEZI</name>
<proteinExistence type="predicted"/>
<dbReference type="Gene3D" id="2.40.160.20">
    <property type="match status" value="1"/>
</dbReference>
<feature type="signal peptide" evidence="1">
    <location>
        <begin position="1"/>
        <end position="21"/>
    </location>
</feature>
<dbReference type="Proteomes" id="UP000652219">
    <property type="component" value="Unassembled WGS sequence"/>
</dbReference>
<reference evidence="2 3" key="1">
    <citation type="journal article" date="2020" name="Phytopathology">
        <title>Genome Sequence Resources of Colletotrichum truncatum, C. plurivorum, C. musicola, and C. sojae: Four Species Pathogenic to Soybean (Glycine max).</title>
        <authorList>
            <person name="Rogerio F."/>
            <person name="Boufleur T.R."/>
            <person name="Ciampi-Guillardi M."/>
            <person name="Sukno S.A."/>
            <person name="Thon M.R."/>
            <person name="Massola Junior N.S."/>
            <person name="Baroncelli R."/>
        </authorList>
    </citation>
    <scope>NUCLEOTIDE SEQUENCE [LARGE SCALE GENOMIC DNA]</scope>
    <source>
        <strain evidence="2 3">LFN0009</strain>
    </source>
</reference>
<evidence type="ECO:0000313" key="3">
    <source>
        <dbReference type="Proteomes" id="UP000652219"/>
    </source>
</evidence>
<dbReference type="AlphaFoldDB" id="A0A8H6IQQ2"/>
<keyword evidence="3" id="KW-1185">Reference proteome</keyword>
<dbReference type="PANTHER" id="PTHR37315:SF1">
    <property type="entry name" value="UPF0311 PROTEIN BLR7842"/>
    <property type="match status" value="1"/>
</dbReference>
<organism evidence="2 3">
    <name type="scientific">Colletotrichum sojae</name>
    <dbReference type="NCBI Taxonomy" id="2175907"/>
    <lineage>
        <taxon>Eukaryota</taxon>
        <taxon>Fungi</taxon>
        <taxon>Dikarya</taxon>
        <taxon>Ascomycota</taxon>
        <taxon>Pezizomycotina</taxon>
        <taxon>Sordariomycetes</taxon>
        <taxon>Hypocreomycetidae</taxon>
        <taxon>Glomerellales</taxon>
        <taxon>Glomerellaceae</taxon>
        <taxon>Colletotrichum</taxon>
        <taxon>Colletotrichum orchidearum species complex</taxon>
    </lineage>
</organism>
<dbReference type="PANTHER" id="PTHR37315">
    <property type="entry name" value="UPF0311 PROTEIN BLR7842"/>
    <property type="match status" value="1"/>
</dbReference>
<dbReference type="EMBL" id="WIGN01000496">
    <property type="protein sequence ID" value="KAF6790690.1"/>
    <property type="molecule type" value="Genomic_DNA"/>
</dbReference>
<sequence length="171" mass="17862">MLLSAIVSLASLSLLPGLASGAAAGPAHKKGPVIPDAEPLFQLQMNLGQSVDFGPGPRGNRFGDPIVGGAFEGPKLTGVVLPVGGDWGLLDAKGGFIAITVMEFQTNDGANIFVRTTGPTPNGRGLNYISLETGHPNYYWVNDIFAFGIIQVDRQKGAVTIEAWSMIAPTD</sequence>
<evidence type="ECO:0000256" key="1">
    <source>
        <dbReference type="SAM" id="SignalP"/>
    </source>
</evidence>
<protein>
    <submittedName>
        <fullName evidence="2">Uncharacterized protein</fullName>
    </submittedName>
</protein>
<gene>
    <name evidence="2" type="ORF">CSOJ01_14510</name>
</gene>
<dbReference type="InterPro" id="IPR020915">
    <property type="entry name" value="UPF0311"/>
</dbReference>
<feature type="chain" id="PRO_5034378464" evidence="1">
    <location>
        <begin position="22"/>
        <end position="171"/>
    </location>
</feature>
<dbReference type="Pfam" id="PF11578">
    <property type="entry name" value="DUF3237"/>
    <property type="match status" value="1"/>
</dbReference>